<evidence type="ECO:0000256" key="4">
    <source>
        <dbReference type="ARBA" id="ARBA00022448"/>
    </source>
</evidence>
<comment type="similarity">
    <text evidence="3">Belongs to the bacterial solute-binding protein 3 family.</text>
</comment>
<keyword evidence="12" id="KW-1185">Reference proteome</keyword>
<sequence>MSETDSATATEPTKKKLSLTTMIMIGVGLGLLTGLFFGEACAGLDFVGQAFIRLLQMTILPYIVASLILGIGSLTIEKAKMLAIYVGALLLVFWAIGFVVTMLMPIAFPSWQTASFFSTSLLAPPHQVDFLELYIPANPFNSLAQNVIPAVVLFSLALGIALIKVKEKKTLLDNLRTVAEALTTVAGMIVKLTPIGVFAITASAAGTLTLEELSKLQVYFVSYMSIALFLSIWLLPMLTAAITPFSYREIMRVSRDALLTGFTTGNLFIILPVLTQNCRELFELKKIKTENTDSYIDVVIPVTFNFPNLGKVTMLLFILFALWFSGGDLSITQYPVFIFSGLFSLFGSLNVAVPFLLNLLNVPADLYQLYVITGIINGRFATLLAAMNLLTFTLIAVCAMTRNLRFNPIALGRFGATTAGLLVAIIVLNRTYFEYAVKNEYDMDKQLASMHTLLTPSNAKVYKDNPPTPPPLTSRQSRLDRIKEEKLLRVGYLPEHLPFTFFNEEDQLVGFDVDVANLLAEQLNVALEFIPVKESTMAEQIQRGECDIVMSGIAMNVARLEQMSFSQPYEHLTFAFITTDKKKDIFSDRVRLTNTKGLTIAVVNDSYYAKSLKIYLPLANIKNINTMEEYFKAPTGTYDAVLTSAEEGSAWTLLYPSFAVTIPKPGTVSLPIAYPVPYDDVEFEDFISKWIAVNHGGLRYEEIYNHWILGRGASVTKPRWCIMRNVLGWGD</sequence>
<keyword evidence="4" id="KW-0813">Transport</keyword>
<feature type="transmembrane region" description="Helical" evidence="9">
    <location>
        <begin position="257"/>
        <end position="275"/>
    </location>
</feature>
<dbReference type="GO" id="GO:0015293">
    <property type="term" value="F:symporter activity"/>
    <property type="evidence" value="ECO:0007669"/>
    <property type="project" value="InterPro"/>
</dbReference>
<proteinExistence type="inferred from homology"/>
<dbReference type="InterPro" id="IPR001991">
    <property type="entry name" value="Na-dicarboxylate_symporter"/>
</dbReference>
<name>A0A8J3DBZ4_9BACT</name>
<dbReference type="SMART" id="SM00062">
    <property type="entry name" value="PBPb"/>
    <property type="match status" value="1"/>
</dbReference>
<dbReference type="PROSITE" id="PS01039">
    <property type="entry name" value="SBP_BACTERIAL_3"/>
    <property type="match status" value="1"/>
</dbReference>
<feature type="transmembrane region" description="Helical" evidence="9">
    <location>
        <begin position="295"/>
        <end position="324"/>
    </location>
</feature>
<dbReference type="PANTHER" id="PTHR35936:SF19">
    <property type="entry name" value="AMINO-ACID-BINDING PROTEIN YXEM-RELATED"/>
    <property type="match status" value="1"/>
</dbReference>
<dbReference type="Pfam" id="PF00375">
    <property type="entry name" value="SDF"/>
    <property type="match status" value="1"/>
</dbReference>
<keyword evidence="7 9" id="KW-1133">Transmembrane helix</keyword>
<feature type="transmembrane region" description="Helical" evidence="9">
    <location>
        <begin position="369"/>
        <end position="398"/>
    </location>
</feature>
<dbReference type="InterPro" id="IPR036458">
    <property type="entry name" value="Na:dicarbo_symporter_sf"/>
</dbReference>
<feature type="transmembrane region" description="Helical" evidence="9">
    <location>
        <begin position="177"/>
        <end position="200"/>
    </location>
</feature>
<feature type="transmembrane region" description="Helical" evidence="9">
    <location>
        <begin position="336"/>
        <end position="357"/>
    </location>
</feature>
<evidence type="ECO:0000256" key="9">
    <source>
        <dbReference type="SAM" id="Phobius"/>
    </source>
</evidence>
<evidence type="ECO:0000313" key="11">
    <source>
        <dbReference type="EMBL" id="GHC01056.1"/>
    </source>
</evidence>
<evidence type="ECO:0000256" key="8">
    <source>
        <dbReference type="ARBA" id="ARBA00023136"/>
    </source>
</evidence>
<feature type="domain" description="Solute-binding protein family 3/N-terminal" evidence="10">
    <location>
        <begin position="487"/>
        <end position="711"/>
    </location>
</feature>
<feature type="transmembrane region" description="Helical" evidence="9">
    <location>
        <begin position="220"/>
        <end position="245"/>
    </location>
</feature>
<accession>A0A8J3DBZ4</accession>
<feature type="transmembrane region" description="Helical" evidence="9">
    <location>
        <begin position="82"/>
        <end position="108"/>
    </location>
</feature>
<comment type="subcellular location">
    <subcellularLocation>
        <location evidence="2">Cell envelope</location>
    </subcellularLocation>
    <subcellularLocation>
        <location evidence="1">Membrane</location>
        <topology evidence="1">Multi-pass membrane protein</topology>
    </subcellularLocation>
</comment>
<evidence type="ECO:0000313" key="12">
    <source>
        <dbReference type="Proteomes" id="UP000642829"/>
    </source>
</evidence>
<keyword evidence="8 9" id="KW-0472">Membrane</keyword>
<evidence type="ECO:0000256" key="5">
    <source>
        <dbReference type="ARBA" id="ARBA00022692"/>
    </source>
</evidence>
<feature type="transmembrane region" description="Helical" evidence="9">
    <location>
        <begin position="50"/>
        <end position="70"/>
    </location>
</feature>
<comment type="caution">
    <text evidence="11">The sequence shown here is derived from an EMBL/GenBank/DDBJ whole genome shotgun (WGS) entry which is preliminary data.</text>
</comment>
<evidence type="ECO:0000256" key="2">
    <source>
        <dbReference type="ARBA" id="ARBA00004196"/>
    </source>
</evidence>
<dbReference type="CDD" id="cd13530">
    <property type="entry name" value="PBP2_peptides_like"/>
    <property type="match status" value="1"/>
</dbReference>
<feature type="transmembrane region" description="Helical" evidence="9">
    <location>
        <begin position="17"/>
        <end position="38"/>
    </location>
</feature>
<dbReference type="SUPFAM" id="SSF53850">
    <property type="entry name" value="Periplasmic binding protein-like II"/>
    <property type="match status" value="1"/>
</dbReference>
<dbReference type="AlphaFoldDB" id="A0A8J3DBZ4"/>
<dbReference type="EMBL" id="BMXG01000009">
    <property type="protein sequence ID" value="GHC01056.1"/>
    <property type="molecule type" value="Genomic_DNA"/>
</dbReference>
<dbReference type="Gene3D" id="3.40.190.10">
    <property type="entry name" value="Periplasmic binding protein-like II"/>
    <property type="match status" value="2"/>
</dbReference>
<reference evidence="11" key="2">
    <citation type="submission" date="2020-09" db="EMBL/GenBank/DDBJ databases">
        <authorList>
            <person name="Sun Q."/>
            <person name="Kim S."/>
        </authorList>
    </citation>
    <scope>NUCLEOTIDE SEQUENCE</scope>
    <source>
        <strain evidence="11">KCTC 12870</strain>
    </source>
</reference>
<gene>
    <name evidence="11" type="ORF">GCM10007047_16820</name>
</gene>
<keyword evidence="6" id="KW-0732">Signal</keyword>
<organism evidence="11 12">
    <name type="scientific">Cerasicoccus arenae</name>
    <dbReference type="NCBI Taxonomy" id="424488"/>
    <lineage>
        <taxon>Bacteria</taxon>
        <taxon>Pseudomonadati</taxon>
        <taxon>Verrucomicrobiota</taxon>
        <taxon>Opitutia</taxon>
        <taxon>Puniceicoccales</taxon>
        <taxon>Cerasicoccaceae</taxon>
        <taxon>Cerasicoccus</taxon>
    </lineage>
</organism>
<dbReference type="Proteomes" id="UP000642829">
    <property type="component" value="Unassembled WGS sequence"/>
</dbReference>
<evidence type="ECO:0000259" key="10">
    <source>
        <dbReference type="SMART" id="SM00062"/>
    </source>
</evidence>
<reference evidence="11" key="1">
    <citation type="journal article" date="2014" name="Int. J. Syst. Evol. Microbiol.">
        <title>Complete genome sequence of Corynebacterium casei LMG S-19264T (=DSM 44701T), isolated from a smear-ripened cheese.</title>
        <authorList>
            <consortium name="US DOE Joint Genome Institute (JGI-PGF)"/>
            <person name="Walter F."/>
            <person name="Albersmeier A."/>
            <person name="Kalinowski J."/>
            <person name="Ruckert C."/>
        </authorList>
    </citation>
    <scope>NUCLEOTIDE SEQUENCE</scope>
    <source>
        <strain evidence="11">KCTC 12870</strain>
    </source>
</reference>
<dbReference type="RefSeq" id="WP_189514002.1">
    <property type="nucleotide sequence ID" value="NZ_BMXG01000009.1"/>
</dbReference>
<feature type="transmembrane region" description="Helical" evidence="9">
    <location>
        <begin position="147"/>
        <end position="165"/>
    </location>
</feature>
<dbReference type="InterPro" id="IPR001638">
    <property type="entry name" value="Solute-binding_3/MltF_N"/>
</dbReference>
<evidence type="ECO:0000256" key="6">
    <source>
        <dbReference type="ARBA" id="ARBA00022729"/>
    </source>
</evidence>
<evidence type="ECO:0000256" key="3">
    <source>
        <dbReference type="ARBA" id="ARBA00010333"/>
    </source>
</evidence>
<keyword evidence="5 9" id="KW-0812">Transmembrane</keyword>
<feature type="transmembrane region" description="Helical" evidence="9">
    <location>
        <begin position="410"/>
        <end position="428"/>
    </location>
</feature>
<dbReference type="GO" id="GO:0030313">
    <property type="term" value="C:cell envelope"/>
    <property type="evidence" value="ECO:0007669"/>
    <property type="project" value="UniProtKB-SubCell"/>
</dbReference>
<evidence type="ECO:0000256" key="7">
    <source>
        <dbReference type="ARBA" id="ARBA00022989"/>
    </source>
</evidence>
<dbReference type="Pfam" id="PF00497">
    <property type="entry name" value="SBP_bac_3"/>
    <property type="match status" value="1"/>
</dbReference>
<dbReference type="GO" id="GO:0016020">
    <property type="term" value="C:membrane"/>
    <property type="evidence" value="ECO:0007669"/>
    <property type="project" value="UniProtKB-SubCell"/>
</dbReference>
<dbReference type="PANTHER" id="PTHR35936">
    <property type="entry name" value="MEMBRANE-BOUND LYTIC MUREIN TRANSGLYCOSYLASE F"/>
    <property type="match status" value="1"/>
</dbReference>
<protein>
    <submittedName>
        <fullName evidence="11">ABC transporter substrate-binding protein</fullName>
    </submittedName>
</protein>
<dbReference type="Gene3D" id="1.10.3860.10">
    <property type="entry name" value="Sodium:dicarboxylate symporter"/>
    <property type="match status" value="1"/>
</dbReference>
<dbReference type="SUPFAM" id="SSF118215">
    <property type="entry name" value="Proton glutamate symport protein"/>
    <property type="match status" value="1"/>
</dbReference>
<evidence type="ECO:0000256" key="1">
    <source>
        <dbReference type="ARBA" id="ARBA00004141"/>
    </source>
</evidence>
<dbReference type="InterPro" id="IPR018313">
    <property type="entry name" value="SBP_3_CS"/>
</dbReference>